<feature type="compositionally biased region" description="Pro residues" evidence="1">
    <location>
        <begin position="104"/>
        <end position="116"/>
    </location>
</feature>
<feature type="non-terminal residue" evidence="3">
    <location>
        <position position="1"/>
    </location>
</feature>
<reference evidence="3" key="1">
    <citation type="submission" date="2022-11" db="EMBL/GenBank/DDBJ databases">
        <title>Centuries of genome instability and evolution in soft-shell clam transmissible cancer (bioRxiv).</title>
        <authorList>
            <person name="Hart S.F.M."/>
            <person name="Yonemitsu M.A."/>
            <person name="Giersch R.M."/>
            <person name="Beal B.F."/>
            <person name="Arriagada G."/>
            <person name="Davis B.W."/>
            <person name="Ostrander E.A."/>
            <person name="Goff S.P."/>
            <person name="Metzger M.J."/>
        </authorList>
    </citation>
    <scope>NUCLEOTIDE SEQUENCE</scope>
    <source>
        <strain evidence="3">MELC-2E11</strain>
        <tissue evidence="3">Siphon/mantle</tissue>
    </source>
</reference>
<dbReference type="EMBL" id="CP111014">
    <property type="protein sequence ID" value="WAQ98621.1"/>
    <property type="molecule type" value="Genomic_DNA"/>
</dbReference>
<proteinExistence type="predicted"/>
<feature type="region of interest" description="Disordered" evidence="1">
    <location>
        <begin position="86"/>
        <end position="157"/>
    </location>
</feature>
<keyword evidence="4" id="KW-1185">Reference proteome</keyword>
<evidence type="ECO:0000313" key="2">
    <source>
        <dbReference type="EMBL" id="WAQ98592.1"/>
    </source>
</evidence>
<dbReference type="EMBL" id="CP111014">
    <property type="protein sequence ID" value="WAQ98592.1"/>
    <property type="molecule type" value="Genomic_DNA"/>
</dbReference>
<gene>
    <name evidence="2" type="ORF">MAR_022965</name>
    <name evidence="3" type="ORF">MAR_022994</name>
</gene>
<sequence length="157" mass="17451">MIVECNVASKTQKRLDSWVEKGFAAQNPMETGSFMMCPSDTFYVTVEPYTLTLNQGIYDPDEAYCHVIISQKKGIETEEVTRLLVKMTPPPKPPSPRLLSPIMSPIPAPATSPPQTPRSVTLSSSVASSGSCDSQRQHKSKNEVRERLRVVLDRQND</sequence>
<name>A0ABY7DNX4_MYAAR</name>
<evidence type="ECO:0000313" key="3">
    <source>
        <dbReference type="EMBL" id="WAQ98621.1"/>
    </source>
</evidence>
<feature type="compositionally biased region" description="Basic and acidic residues" evidence="1">
    <location>
        <begin position="140"/>
        <end position="157"/>
    </location>
</feature>
<protein>
    <submittedName>
        <fullName evidence="3">Uncharacterized protein</fullName>
    </submittedName>
</protein>
<evidence type="ECO:0000313" key="4">
    <source>
        <dbReference type="Proteomes" id="UP001164746"/>
    </source>
</evidence>
<dbReference type="Proteomes" id="UP001164746">
    <property type="component" value="Chromosome 3"/>
</dbReference>
<evidence type="ECO:0000256" key="1">
    <source>
        <dbReference type="SAM" id="MobiDB-lite"/>
    </source>
</evidence>
<feature type="compositionally biased region" description="Low complexity" evidence="1">
    <location>
        <begin position="119"/>
        <end position="134"/>
    </location>
</feature>
<accession>A0ABY7DNX4</accession>
<organism evidence="3 4">
    <name type="scientific">Mya arenaria</name>
    <name type="common">Soft-shell clam</name>
    <dbReference type="NCBI Taxonomy" id="6604"/>
    <lineage>
        <taxon>Eukaryota</taxon>
        <taxon>Metazoa</taxon>
        <taxon>Spiralia</taxon>
        <taxon>Lophotrochozoa</taxon>
        <taxon>Mollusca</taxon>
        <taxon>Bivalvia</taxon>
        <taxon>Autobranchia</taxon>
        <taxon>Heteroconchia</taxon>
        <taxon>Euheterodonta</taxon>
        <taxon>Imparidentia</taxon>
        <taxon>Neoheterodontei</taxon>
        <taxon>Myida</taxon>
        <taxon>Myoidea</taxon>
        <taxon>Myidae</taxon>
        <taxon>Mya</taxon>
    </lineage>
</organism>